<dbReference type="NCBIfam" id="NF007267">
    <property type="entry name" value="PRK09723.1-1"/>
    <property type="match status" value="1"/>
</dbReference>
<feature type="domain" description="Fimbrial-type adhesion" evidence="6">
    <location>
        <begin position="279"/>
        <end position="428"/>
    </location>
</feature>
<evidence type="ECO:0000313" key="8">
    <source>
        <dbReference type="Proteomes" id="UP000001410"/>
    </source>
</evidence>
<dbReference type="NCBIfam" id="NF007268">
    <property type="entry name" value="PRK09723.1-2"/>
    <property type="match status" value="1"/>
</dbReference>
<dbReference type="SUPFAM" id="SSF49401">
    <property type="entry name" value="Bacterial adhesins"/>
    <property type="match status" value="1"/>
</dbReference>
<evidence type="ECO:0000256" key="3">
    <source>
        <dbReference type="ARBA" id="ARBA00022729"/>
    </source>
</evidence>
<evidence type="ECO:0000313" key="7">
    <source>
        <dbReference type="EMBL" id="AAN78660.1"/>
    </source>
</evidence>
<comment type="subcellular location">
    <subcellularLocation>
        <location evidence="1">Fimbrium</location>
    </subcellularLocation>
</comment>
<keyword evidence="8" id="KW-1185">Reference proteome</keyword>
<dbReference type="eggNOG" id="COG3539">
    <property type="taxonomic scope" value="Bacteria"/>
</dbReference>
<evidence type="ECO:0000259" key="6">
    <source>
        <dbReference type="Pfam" id="PF00419"/>
    </source>
</evidence>
<feature type="chain" id="PRO_5002599529" evidence="5">
    <location>
        <begin position="31"/>
        <end position="429"/>
    </location>
</feature>
<dbReference type="GO" id="GO:0009289">
    <property type="term" value="C:pilus"/>
    <property type="evidence" value="ECO:0007669"/>
    <property type="project" value="UniProtKB-SubCell"/>
</dbReference>
<dbReference type="Pfam" id="PF00419">
    <property type="entry name" value="Fimbrial"/>
    <property type="match status" value="1"/>
</dbReference>
<evidence type="ECO:0000256" key="1">
    <source>
        <dbReference type="ARBA" id="ARBA00004561"/>
    </source>
</evidence>
<gene>
    <name evidence="7" type="primary">yadC</name>
    <name evidence="7" type="ordered locus">c0166</name>
</gene>
<evidence type="ECO:0000256" key="2">
    <source>
        <dbReference type="ARBA" id="ARBA00006671"/>
    </source>
</evidence>
<reference evidence="7 8" key="1">
    <citation type="journal article" date="2002" name="Proc. Natl. Acad. Sci. U.S.A.">
        <title>Extensive mosaic structure revealed by the complete genome sequence of uropathogenic Escherichia coli.</title>
        <authorList>
            <person name="Welch R.A."/>
            <person name="Burland V."/>
            <person name="Plunkett G.III."/>
            <person name="Redford P."/>
            <person name="Roesch P."/>
            <person name="Rasko D."/>
            <person name="Buckles E.L."/>
            <person name="Liou S.R."/>
            <person name="Boutin A."/>
            <person name="Hackett J."/>
            <person name="Stroud D."/>
            <person name="Mayhew G.F."/>
            <person name="Rose D.J."/>
            <person name="Zhou S."/>
            <person name="Schwartz D.C."/>
            <person name="Perna N.T."/>
            <person name="Mobley H.L."/>
            <person name="Donnenberg M.S."/>
            <person name="Blattner F.R."/>
        </authorList>
    </citation>
    <scope>NUCLEOTIDE SEQUENCE [LARGE SCALE GENOMIC DNA]</scope>
    <source>
        <strain evidence="8">CFT073 / ATCC 700928 / UPEC</strain>
    </source>
</reference>
<comment type="similarity">
    <text evidence="2">Belongs to the fimbrial protein family.</text>
</comment>
<dbReference type="EMBL" id="AE014075">
    <property type="protein sequence ID" value="AAN78660.1"/>
    <property type="molecule type" value="Genomic_DNA"/>
</dbReference>
<name>A0A0H2V4R8_ECOL6</name>
<dbReference type="Gene3D" id="2.60.40.1090">
    <property type="entry name" value="Fimbrial-type adhesion domain"/>
    <property type="match status" value="1"/>
</dbReference>
<feature type="signal peptide" evidence="5">
    <location>
        <begin position="1"/>
        <end position="30"/>
    </location>
</feature>
<dbReference type="PANTHER" id="PTHR33420">
    <property type="entry name" value="FIMBRIAL SUBUNIT ELFA-RELATED"/>
    <property type="match status" value="1"/>
</dbReference>
<dbReference type="InterPro" id="IPR000259">
    <property type="entry name" value="Adhesion_dom_fimbrial"/>
</dbReference>
<proteinExistence type="inferred from homology"/>
<dbReference type="PIRSF" id="PIRSF033053">
    <property type="entry name" value="UCP033503_fimbr"/>
    <property type="match status" value="1"/>
</dbReference>
<dbReference type="HOGENOM" id="CLU_053820_1_0_6"/>
<dbReference type="InterPro" id="IPR017014">
    <property type="entry name" value="Fimbrial-like_YadC"/>
</dbReference>
<organism evidence="7 8">
    <name type="scientific">Escherichia coli O6:H1 (strain CFT073 / ATCC 700928 / UPEC)</name>
    <dbReference type="NCBI Taxonomy" id="199310"/>
    <lineage>
        <taxon>Bacteria</taxon>
        <taxon>Pseudomonadati</taxon>
        <taxon>Pseudomonadota</taxon>
        <taxon>Gammaproteobacteria</taxon>
        <taxon>Enterobacterales</taxon>
        <taxon>Enterobacteriaceae</taxon>
        <taxon>Escherichia</taxon>
    </lineage>
</organism>
<dbReference type="InterPro" id="IPR050263">
    <property type="entry name" value="Bact_Fimbrial_Adh_Pro"/>
</dbReference>
<keyword evidence="3 5" id="KW-0732">Signal</keyword>
<dbReference type="PANTHER" id="PTHR33420:SF12">
    <property type="entry name" value="FIMBRIN-LIKE PROTEIN FIMI-RELATED"/>
    <property type="match status" value="1"/>
</dbReference>
<evidence type="ECO:0000256" key="4">
    <source>
        <dbReference type="ARBA" id="ARBA00023263"/>
    </source>
</evidence>
<accession>A0A0H2V4R8</accession>
<protein>
    <submittedName>
        <fullName evidence="7">Hypothetical fimbrial-like protein yadC</fullName>
    </submittedName>
</protein>
<keyword evidence="4" id="KW-0281">Fimbrium</keyword>
<dbReference type="Proteomes" id="UP000001410">
    <property type="component" value="Chromosome"/>
</dbReference>
<dbReference type="GO" id="GO:0043709">
    <property type="term" value="P:cell adhesion involved in single-species biofilm formation"/>
    <property type="evidence" value="ECO:0007669"/>
    <property type="project" value="TreeGrafter"/>
</dbReference>
<dbReference type="AlphaFoldDB" id="A0A0H2V4R8"/>
<evidence type="ECO:0000256" key="5">
    <source>
        <dbReference type="SAM" id="SignalP"/>
    </source>
</evidence>
<dbReference type="STRING" id="199310.c0166"/>
<dbReference type="KEGG" id="ecc:c0166"/>
<dbReference type="RefSeq" id="WP_011076176.1">
    <property type="nucleotide sequence ID" value="NC_004431.1"/>
</dbReference>
<sequence length="429" mass="46812">MQHDNGVKMKTFFRYFLFLALCSCCYTASAGTDDNVSYLVGNDYGVGPGDQKWRETGPSADITVKFRYSTSTNNLVFYKPTQLGPTGVSLYWSQLNSASGGGYLYCNRSNTASGEPMAIENQMVDSGKRYGGHKLFETSVPGLYYTLKISNIWSSYTTTNISSSGMYIGDSPTQYFRWIPESEATLYWSCNNANSSNKYWAVGGVWQSLTVEFYTDTNFDPTKTNKVTLSKPGGYLYSFKGYGLGGGINGHSYFLKIDFDLDNMTLSNPTCFTAALTGPSVSGSTVKMGDYSPAQIKNGATAVPFDITLQNCIRVRNIETKLKSNKVGSVSKELLANTLTGNDAAKGVGVLIEGLKNTKSAQMVLKPNDSTSVYKDYETEDDTTGGIYPDKGNGTSQPLHFQATLKQDGNIAIEPGDFKATSTFQVTYP</sequence>
<dbReference type="InterPro" id="IPR036937">
    <property type="entry name" value="Adhesion_dom_fimbrial_sf"/>
</dbReference>
<dbReference type="InterPro" id="IPR008966">
    <property type="entry name" value="Adhesion_dom_sf"/>
</dbReference>